<evidence type="ECO:0000256" key="6">
    <source>
        <dbReference type="ARBA" id="ARBA00025321"/>
    </source>
</evidence>
<dbReference type="Pfam" id="PF12778">
    <property type="entry name" value="PXPV"/>
    <property type="match status" value="1"/>
</dbReference>
<dbReference type="RefSeq" id="WP_181761981.1">
    <property type="nucleotide sequence ID" value="NZ_BMCR01000003.1"/>
</dbReference>
<accession>A0A838XTM7</accession>
<evidence type="ECO:0000256" key="7">
    <source>
        <dbReference type="SAM" id="Phobius"/>
    </source>
</evidence>
<keyword evidence="10" id="KW-1185">Reference proteome</keyword>
<keyword evidence="4" id="KW-1003">Cell membrane</keyword>
<feature type="transmembrane region" description="Helical" evidence="7">
    <location>
        <begin position="37"/>
        <end position="54"/>
    </location>
</feature>
<dbReference type="InterPro" id="IPR024446">
    <property type="entry name" value="PXPV"/>
</dbReference>
<reference evidence="9 10" key="1">
    <citation type="submission" date="2020-07" db="EMBL/GenBank/DDBJ databases">
        <authorList>
            <person name="Li M."/>
        </authorList>
    </citation>
    <scope>NUCLEOTIDE SEQUENCE [LARGE SCALE GENOMIC DNA]</scope>
    <source>
        <strain evidence="9 10">DSM 23284</strain>
    </source>
</reference>
<dbReference type="Pfam" id="PF07886">
    <property type="entry name" value="BA14K"/>
    <property type="match status" value="1"/>
</dbReference>
<evidence type="ECO:0000256" key="8">
    <source>
        <dbReference type="SAM" id="SignalP"/>
    </source>
</evidence>
<evidence type="ECO:0000256" key="5">
    <source>
        <dbReference type="ARBA" id="ARBA00022734"/>
    </source>
</evidence>
<keyword evidence="5" id="KW-0430">Lectin</keyword>
<evidence type="ECO:0000256" key="3">
    <source>
        <dbReference type="ARBA" id="ARBA00020552"/>
    </source>
</evidence>
<dbReference type="EMBL" id="JACEON010000025">
    <property type="protein sequence ID" value="MBA4613782.1"/>
    <property type="molecule type" value="Genomic_DNA"/>
</dbReference>
<keyword evidence="7" id="KW-0472">Membrane</keyword>
<evidence type="ECO:0000256" key="2">
    <source>
        <dbReference type="ARBA" id="ARBA00010270"/>
    </source>
</evidence>
<evidence type="ECO:0000313" key="9">
    <source>
        <dbReference type="EMBL" id="MBA4613782.1"/>
    </source>
</evidence>
<comment type="caution">
    <text evidence="9">The sequence shown here is derived from an EMBL/GenBank/DDBJ whole genome shotgun (WGS) entry which is preliminary data.</text>
</comment>
<sequence>MYRKFAATGLAIALTAGAVLATATTDAEARRWHRNNGWAAAGGFVAGALIGSALSQPRYYEPAPVYVEPRPVRGGRFEPWTRPWYRYCAAKYRSFDPSTGYYLTYSGRYRFCR</sequence>
<comment type="function">
    <text evidence="6">Has immunoglobulin-binding and hemagglutination properties, and can bind to mannose. Essential for virulence. May be involved in LPS biosynthesis or polysaccharide transport.</text>
</comment>
<protein>
    <recommendedName>
        <fullName evidence="3">Lectin-like protein BA14k</fullName>
    </recommendedName>
</protein>
<reference evidence="9 10" key="2">
    <citation type="submission" date="2020-08" db="EMBL/GenBank/DDBJ databases">
        <title>Stappia taiwanensis sp. nov., isolated from a coastal thermal spring.</title>
        <authorList>
            <person name="Kampfer P."/>
        </authorList>
    </citation>
    <scope>NUCLEOTIDE SEQUENCE [LARGE SCALE GENOMIC DNA]</scope>
    <source>
        <strain evidence="9 10">DSM 23284</strain>
    </source>
</reference>
<name>A0A838XTM7_9HYPH</name>
<feature type="signal peptide" evidence="8">
    <location>
        <begin position="1"/>
        <end position="21"/>
    </location>
</feature>
<dbReference type="GO" id="GO:0016020">
    <property type="term" value="C:membrane"/>
    <property type="evidence" value="ECO:0007669"/>
    <property type="project" value="UniProtKB-SubCell"/>
</dbReference>
<feature type="chain" id="PRO_5032879600" description="Lectin-like protein BA14k" evidence="8">
    <location>
        <begin position="22"/>
        <end position="113"/>
    </location>
</feature>
<evidence type="ECO:0000313" key="10">
    <source>
        <dbReference type="Proteomes" id="UP000559404"/>
    </source>
</evidence>
<evidence type="ECO:0000256" key="4">
    <source>
        <dbReference type="ARBA" id="ARBA00022475"/>
    </source>
</evidence>
<proteinExistence type="inferred from homology"/>
<dbReference type="AlphaFoldDB" id="A0A838XTM7"/>
<gene>
    <name evidence="9" type="ORF">H1W37_19160</name>
</gene>
<keyword evidence="8" id="KW-0732">Signal</keyword>
<dbReference type="Proteomes" id="UP000559404">
    <property type="component" value="Unassembled WGS sequence"/>
</dbReference>
<keyword evidence="7" id="KW-1133">Transmembrane helix</keyword>
<comment type="subcellular location">
    <subcellularLocation>
        <location evidence="1">Membrane</location>
        <topology evidence="1">Single-pass membrane protein</topology>
    </subcellularLocation>
</comment>
<dbReference type="GO" id="GO:0030246">
    <property type="term" value="F:carbohydrate binding"/>
    <property type="evidence" value="ECO:0007669"/>
    <property type="project" value="UniProtKB-KW"/>
</dbReference>
<dbReference type="InterPro" id="IPR012413">
    <property type="entry name" value="BA14K"/>
</dbReference>
<organism evidence="9 10">
    <name type="scientific">Stappia taiwanensis</name>
    <dbReference type="NCBI Taxonomy" id="992267"/>
    <lineage>
        <taxon>Bacteria</taxon>
        <taxon>Pseudomonadati</taxon>
        <taxon>Pseudomonadota</taxon>
        <taxon>Alphaproteobacteria</taxon>
        <taxon>Hyphomicrobiales</taxon>
        <taxon>Stappiaceae</taxon>
        <taxon>Stappia</taxon>
    </lineage>
</organism>
<comment type="similarity">
    <text evidence="2">Belongs to the BA14k family.</text>
</comment>
<evidence type="ECO:0000256" key="1">
    <source>
        <dbReference type="ARBA" id="ARBA00004167"/>
    </source>
</evidence>
<keyword evidence="7" id="KW-0812">Transmembrane</keyword>